<dbReference type="NCBIfam" id="TIGR04183">
    <property type="entry name" value="Por_Secre_tail"/>
    <property type="match status" value="1"/>
</dbReference>
<dbReference type="Pfam" id="PF18962">
    <property type="entry name" value="Por_Secre_tail"/>
    <property type="match status" value="1"/>
</dbReference>
<evidence type="ECO:0000259" key="4">
    <source>
        <dbReference type="Pfam" id="PF18962"/>
    </source>
</evidence>
<keyword evidence="1 2" id="KW-0732">Signal</keyword>
<evidence type="ECO:0000256" key="2">
    <source>
        <dbReference type="SAM" id="SignalP"/>
    </source>
</evidence>
<evidence type="ECO:0000256" key="1">
    <source>
        <dbReference type="ARBA" id="ARBA00022729"/>
    </source>
</evidence>
<sequence>MKKLLLFSLVIVFQSFFGQIQFEPFVNHDYQPYKATLQGNGTIFYTTDGSDPTTNSASGYQKVEITINQNTLIKAILKDYSGQLSDILSKNFYFGELPSKTVYFKPPSSWNPNFVCVWPMRIDPGTLVDYTMAQPMTKTNCEGWYKYTYGFYKSGFTFDNCRLSGLDPLLQSTPYIATENTIYYDFTDGPISNPPACLLAVNDPSKKVAVVKIFPNPVQDYVNIESDKSFIAYEIIDGSGKLILSKDFKSSKIDISNLKAGVYFIKLKSLNDVTNVVKFIKK</sequence>
<evidence type="ECO:0000313" key="5">
    <source>
        <dbReference type="EMBL" id="SHK53548.1"/>
    </source>
</evidence>
<evidence type="ECO:0000313" key="6">
    <source>
        <dbReference type="Proteomes" id="UP000184498"/>
    </source>
</evidence>
<keyword evidence="6" id="KW-1185">Reference proteome</keyword>
<feature type="domain" description="GH29D-like beta-sandwich" evidence="3">
    <location>
        <begin position="39"/>
        <end position="87"/>
    </location>
</feature>
<accession>A0A1M6T9Z1</accession>
<dbReference type="Proteomes" id="UP000184498">
    <property type="component" value="Unassembled WGS sequence"/>
</dbReference>
<dbReference type="RefSeq" id="WP_072998980.1">
    <property type="nucleotide sequence ID" value="NZ_FRAM01000003.1"/>
</dbReference>
<protein>
    <submittedName>
        <fullName evidence="5">Por secretion system C-terminal sorting domain-containing protein</fullName>
    </submittedName>
</protein>
<dbReference type="OrthoDB" id="1153025at2"/>
<reference evidence="6" key="1">
    <citation type="submission" date="2016-11" db="EMBL/GenBank/DDBJ databases">
        <authorList>
            <person name="Varghese N."/>
            <person name="Submissions S."/>
        </authorList>
    </citation>
    <scope>NUCLEOTIDE SEQUENCE [LARGE SCALE GENOMIC DNA]</scope>
    <source>
        <strain evidence="6">DSM 18016</strain>
    </source>
</reference>
<feature type="chain" id="PRO_5009921056" evidence="2">
    <location>
        <begin position="19"/>
        <end position="282"/>
    </location>
</feature>
<dbReference type="InterPro" id="IPR059177">
    <property type="entry name" value="GH29D-like_dom"/>
</dbReference>
<dbReference type="EMBL" id="FRAM01000003">
    <property type="protein sequence ID" value="SHK53548.1"/>
    <property type="molecule type" value="Genomic_DNA"/>
</dbReference>
<dbReference type="InterPro" id="IPR026444">
    <property type="entry name" value="Secre_tail"/>
</dbReference>
<feature type="domain" description="Secretion system C-terminal sorting" evidence="4">
    <location>
        <begin position="213"/>
        <end position="278"/>
    </location>
</feature>
<dbReference type="STRING" id="216903.SAMN05444371_2727"/>
<proteinExistence type="predicted"/>
<dbReference type="AlphaFoldDB" id="A0A1M6T9Z1"/>
<gene>
    <name evidence="5" type="ORF">SAMN05444371_2727</name>
</gene>
<evidence type="ECO:0000259" key="3">
    <source>
        <dbReference type="Pfam" id="PF13290"/>
    </source>
</evidence>
<feature type="signal peptide" evidence="2">
    <location>
        <begin position="1"/>
        <end position="18"/>
    </location>
</feature>
<organism evidence="5 6">
    <name type="scientific">Epilithonimonas mollis</name>
    <dbReference type="NCBI Taxonomy" id="216903"/>
    <lineage>
        <taxon>Bacteria</taxon>
        <taxon>Pseudomonadati</taxon>
        <taxon>Bacteroidota</taxon>
        <taxon>Flavobacteriia</taxon>
        <taxon>Flavobacteriales</taxon>
        <taxon>Weeksellaceae</taxon>
        <taxon>Chryseobacterium group</taxon>
        <taxon>Epilithonimonas</taxon>
    </lineage>
</organism>
<name>A0A1M6T9Z1_9FLAO</name>
<dbReference type="Pfam" id="PF13290">
    <property type="entry name" value="CHB_HEX_C_1"/>
    <property type="match status" value="1"/>
</dbReference>